<evidence type="ECO:0000256" key="8">
    <source>
        <dbReference type="PROSITE-ProRule" id="PRU00042"/>
    </source>
</evidence>
<evidence type="ECO:0000256" key="4">
    <source>
        <dbReference type="ARBA" id="ARBA00022833"/>
    </source>
</evidence>
<dbReference type="GO" id="GO:0005634">
    <property type="term" value="C:nucleus"/>
    <property type="evidence" value="ECO:0007669"/>
    <property type="project" value="UniProtKB-SubCell"/>
</dbReference>
<dbReference type="SUPFAM" id="SSF57667">
    <property type="entry name" value="beta-beta-alpha zinc fingers"/>
    <property type="match status" value="1"/>
</dbReference>
<evidence type="ECO:0000256" key="2">
    <source>
        <dbReference type="ARBA" id="ARBA00022723"/>
    </source>
</evidence>
<evidence type="ECO:0000259" key="10">
    <source>
        <dbReference type="PROSITE" id="PS50157"/>
    </source>
</evidence>
<organism evidence="11 12">
    <name type="scientific">Hortaea werneckii</name>
    <name type="common">Black yeast</name>
    <name type="synonym">Cladosporium werneckii</name>
    <dbReference type="NCBI Taxonomy" id="91943"/>
    <lineage>
        <taxon>Eukaryota</taxon>
        <taxon>Fungi</taxon>
        <taxon>Dikarya</taxon>
        <taxon>Ascomycota</taxon>
        <taxon>Pezizomycotina</taxon>
        <taxon>Dothideomycetes</taxon>
        <taxon>Dothideomycetidae</taxon>
        <taxon>Mycosphaerellales</taxon>
        <taxon>Teratosphaeriaceae</taxon>
        <taxon>Hortaea</taxon>
    </lineage>
</organism>
<keyword evidence="5" id="KW-0805">Transcription regulation</keyword>
<dbReference type="OrthoDB" id="654211at2759"/>
<dbReference type="GO" id="GO:0008270">
    <property type="term" value="F:zinc ion binding"/>
    <property type="evidence" value="ECO:0007669"/>
    <property type="project" value="UniProtKB-KW"/>
</dbReference>
<evidence type="ECO:0000256" key="5">
    <source>
        <dbReference type="ARBA" id="ARBA00023015"/>
    </source>
</evidence>
<comment type="subcellular location">
    <subcellularLocation>
        <location evidence="1">Nucleus</location>
    </subcellularLocation>
</comment>
<dbReference type="PROSITE" id="PS50157">
    <property type="entry name" value="ZINC_FINGER_C2H2_2"/>
    <property type="match status" value="2"/>
</dbReference>
<keyword evidence="2" id="KW-0479">Metal-binding</keyword>
<gene>
    <name evidence="11" type="ORF">D0865_08574</name>
</gene>
<sequence>VPAPQPLASERKGYFAPAAHGRYAENQTPGRVPEWVTDDLLERCSTTEGDLHICVHPTHGKPHEFPTQRDLKKHLRSHIPDEHLPHRCLQKRCGRAFLYRKDFERHLEAHAGSCVECSQCNKKLSRSDNLARHMRKRHPNITFPQVIEVLNESLEEGSVLPAVLPAASDKKASKSRRSKKPRMGTPDAIFAGKAWDGESNIDPVLRGVQHPPSNMTAHSSFASASSHTDTASAIDTPTTARIKEDDGKRLRRQETEGSSSDSGLSQTRSMRPHKSRWATLTAPSSVGSGSSERMHFDKGSDTVARRNTKSRTKVAIALDGK</sequence>
<evidence type="ECO:0000313" key="12">
    <source>
        <dbReference type="Proteomes" id="UP000270230"/>
    </source>
</evidence>
<comment type="caution">
    <text evidence="11">The sequence shown here is derived from an EMBL/GenBank/DDBJ whole genome shotgun (WGS) entry which is preliminary data.</text>
</comment>
<dbReference type="PANTHER" id="PTHR46179:SF13">
    <property type="entry name" value="C2H2-TYPE DOMAIN-CONTAINING PROTEIN"/>
    <property type="match status" value="1"/>
</dbReference>
<dbReference type="PANTHER" id="PTHR46179">
    <property type="entry name" value="ZINC FINGER PROTEIN"/>
    <property type="match status" value="1"/>
</dbReference>
<dbReference type="VEuPathDB" id="FungiDB:BTJ68_09132"/>
<protein>
    <recommendedName>
        <fullName evidence="10">C2H2-type domain-containing protein</fullName>
    </recommendedName>
</protein>
<feature type="compositionally biased region" description="Polar residues" evidence="9">
    <location>
        <begin position="281"/>
        <end position="291"/>
    </location>
</feature>
<evidence type="ECO:0000313" key="11">
    <source>
        <dbReference type="EMBL" id="RMY47595.1"/>
    </source>
</evidence>
<feature type="compositionally biased region" description="Basic and acidic residues" evidence="9">
    <location>
        <begin position="292"/>
        <end position="304"/>
    </location>
</feature>
<name>A0A3M7C6G8_HORWE</name>
<dbReference type="Pfam" id="PF00096">
    <property type="entry name" value="zf-C2H2"/>
    <property type="match status" value="1"/>
</dbReference>
<dbReference type="GO" id="GO:0006357">
    <property type="term" value="P:regulation of transcription by RNA polymerase II"/>
    <property type="evidence" value="ECO:0007669"/>
    <property type="project" value="TreeGrafter"/>
</dbReference>
<dbReference type="Proteomes" id="UP000270230">
    <property type="component" value="Unassembled WGS sequence"/>
</dbReference>
<evidence type="ECO:0000256" key="6">
    <source>
        <dbReference type="ARBA" id="ARBA00023163"/>
    </source>
</evidence>
<keyword evidence="7" id="KW-0539">Nucleus</keyword>
<feature type="compositionally biased region" description="Basic and acidic residues" evidence="9">
    <location>
        <begin position="241"/>
        <end position="255"/>
    </location>
</feature>
<evidence type="ECO:0000256" key="1">
    <source>
        <dbReference type="ARBA" id="ARBA00004123"/>
    </source>
</evidence>
<feature type="compositionally biased region" description="Basic residues" evidence="9">
    <location>
        <begin position="173"/>
        <end position="182"/>
    </location>
</feature>
<feature type="domain" description="C2H2-type" evidence="10">
    <location>
        <begin position="86"/>
        <end position="112"/>
    </location>
</feature>
<feature type="region of interest" description="Disordered" evidence="9">
    <location>
        <begin position="166"/>
        <end position="321"/>
    </location>
</feature>
<dbReference type="Gene3D" id="3.30.160.60">
    <property type="entry name" value="Classic Zinc Finger"/>
    <property type="match status" value="1"/>
</dbReference>
<dbReference type="AlphaFoldDB" id="A0A3M7C6G8"/>
<dbReference type="InterPro" id="IPR051061">
    <property type="entry name" value="Zinc_finger_trans_reg"/>
</dbReference>
<keyword evidence="4" id="KW-0862">Zinc</keyword>
<dbReference type="InterPro" id="IPR036236">
    <property type="entry name" value="Znf_C2H2_sf"/>
</dbReference>
<dbReference type="EMBL" id="QWIN01000732">
    <property type="protein sequence ID" value="RMY47595.1"/>
    <property type="molecule type" value="Genomic_DNA"/>
</dbReference>
<evidence type="ECO:0000256" key="3">
    <source>
        <dbReference type="ARBA" id="ARBA00022771"/>
    </source>
</evidence>
<dbReference type="InterPro" id="IPR013087">
    <property type="entry name" value="Znf_C2H2_type"/>
</dbReference>
<dbReference type="PROSITE" id="PS00028">
    <property type="entry name" value="ZINC_FINGER_C2H2_1"/>
    <property type="match status" value="2"/>
</dbReference>
<feature type="non-terminal residue" evidence="11">
    <location>
        <position position="1"/>
    </location>
</feature>
<reference evidence="11 12" key="1">
    <citation type="journal article" date="2018" name="BMC Genomics">
        <title>Genomic evidence for intraspecific hybridization in a clonal and extremely halotolerant yeast.</title>
        <authorList>
            <person name="Gostincar C."/>
            <person name="Stajich J.E."/>
            <person name="Zupancic J."/>
            <person name="Zalar P."/>
            <person name="Gunde-Cimerman N."/>
        </authorList>
    </citation>
    <scope>NUCLEOTIDE SEQUENCE [LARGE SCALE GENOMIC DNA]</scope>
    <source>
        <strain evidence="11 12">EXF-151</strain>
    </source>
</reference>
<dbReference type="SMART" id="SM00355">
    <property type="entry name" value="ZnF_C2H2"/>
    <property type="match status" value="3"/>
</dbReference>
<feature type="compositionally biased region" description="Low complexity" evidence="9">
    <location>
        <begin position="216"/>
        <end position="236"/>
    </location>
</feature>
<evidence type="ECO:0000256" key="7">
    <source>
        <dbReference type="ARBA" id="ARBA00023242"/>
    </source>
</evidence>
<feature type="domain" description="C2H2-type" evidence="10">
    <location>
        <begin position="115"/>
        <end position="138"/>
    </location>
</feature>
<accession>A0A3M7C6G8</accession>
<keyword evidence="3 8" id="KW-0863">Zinc-finger</keyword>
<keyword evidence="6" id="KW-0804">Transcription</keyword>
<feature type="compositionally biased region" description="Polar residues" evidence="9">
    <location>
        <begin position="256"/>
        <end position="269"/>
    </location>
</feature>
<proteinExistence type="predicted"/>
<evidence type="ECO:0000256" key="9">
    <source>
        <dbReference type="SAM" id="MobiDB-lite"/>
    </source>
</evidence>